<protein>
    <submittedName>
        <fullName evidence="1">Uncharacterized protein</fullName>
    </submittedName>
</protein>
<keyword evidence="2" id="KW-1185">Reference proteome</keyword>
<accession>A0A8S9YPM1</accession>
<name>A0A8S9YPM1_9TREM</name>
<dbReference type="EMBL" id="JTDE01004385">
    <property type="protein sequence ID" value="KAF7255041.1"/>
    <property type="molecule type" value="Genomic_DNA"/>
</dbReference>
<dbReference type="Proteomes" id="UP000822476">
    <property type="component" value="Unassembled WGS sequence"/>
</dbReference>
<sequence length="135" mass="15685">MCTGRELLLPLDLQTNYPGRLPLLITEYVISLWDSTVRSHEVARRHLNEARRRQEEYYDKKANGGPLLVEAKVYLLTDVPSHRVPTKLQREWKGLFIVEGVLSDKLRYIRSTYSCQKPMVTHFSRLKPAETSTEA</sequence>
<proteinExistence type="predicted"/>
<comment type="caution">
    <text evidence="1">The sequence shown here is derived from an EMBL/GenBank/DDBJ whole genome shotgun (WGS) entry which is preliminary data.</text>
</comment>
<dbReference type="OrthoDB" id="441971at2759"/>
<organism evidence="1 2">
    <name type="scientific">Paragonimus skrjabini miyazakii</name>
    <dbReference type="NCBI Taxonomy" id="59628"/>
    <lineage>
        <taxon>Eukaryota</taxon>
        <taxon>Metazoa</taxon>
        <taxon>Spiralia</taxon>
        <taxon>Lophotrochozoa</taxon>
        <taxon>Platyhelminthes</taxon>
        <taxon>Trematoda</taxon>
        <taxon>Digenea</taxon>
        <taxon>Plagiorchiida</taxon>
        <taxon>Troglotremata</taxon>
        <taxon>Troglotrematidae</taxon>
        <taxon>Paragonimus</taxon>
    </lineage>
</organism>
<evidence type="ECO:0000313" key="2">
    <source>
        <dbReference type="Proteomes" id="UP000822476"/>
    </source>
</evidence>
<gene>
    <name evidence="1" type="ORF">EG68_07081</name>
</gene>
<reference evidence="1" key="1">
    <citation type="submission" date="2019-07" db="EMBL/GenBank/DDBJ databases">
        <title>Annotation for the trematode Paragonimus miyazaki's.</title>
        <authorList>
            <person name="Choi Y.-J."/>
        </authorList>
    </citation>
    <scope>NUCLEOTIDE SEQUENCE</scope>
    <source>
        <strain evidence="1">Japan</strain>
    </source>
</reference>
<dbReference type="AlphaFoldDB" id="A0A8S9YPM1"/>
<evidence type="ECO:0000313" key="1">
    <source>
        <dbReference type="EMBL" id="KAF7255041.1"/>
    </source>
</evidence>